<keyword evidence="2" id="KW-0378">Hydrolase</keyword>
<name>A0A9D2PZR7_9MICO</name>
<keyword evidence="2" id="KW-0540">Nuclease</keyword>
<dbReference type="Pfam" id="PF04480">
    <property type="entry name" value="DUF559"/>
    <property type="match status" value="1"/>
</dbReference>
<dbReference type="InterPro" id="IPR011335">
    <property type="entry name" value="Restrct_endonuc-II-like"/>
</dbReference>
<proteinExistence type="predicted"/>
<accession>A0A9D2PZR7</accession>
<dbReference type="EMBL" id="DWWC01000023">
    <property type="protein sequence ID" value="HJC68250.1"/>
    <property type="molecule type" value="Genomic_DNA"/>
</dbReference>
<organism evidence="2 3">
    <name type="scientific">Candidatus Brachybacterium intestinipullorum</name>
    <dbReference type="NCBI Taxonomy" id="2838512"/>
    <lineage>
        <taxon>Bacteria</taxon>
        <taxon>Bacillati</taxon>
        <taxon>Actinomycetota</taxon>
        <taxon>Actinomycetes</taxon>
        <taxon>Micrococcales</taxon>
        <taxon>Dermabacteraceae</taxon>
        <taxon>Brachybacterium</taxon>
    </lineage>
</organism>
<dbReference type="Gene3D" id="3.40.960.10">
    <property type="entry name" value="VSR Endonuclease"/>
    <property type="match status" value="1"/>
</dbReference>
<dbReference type="SUPFAM" id="SSF52980">
    <property type="entry name" value="Restriction endonuclease-like"/>
    <property type="match status" value="1"/>
</dbReference>
<dbReference type="InterPro" id="IPR007569">
    <property type="entry name" value="DUF559"/>
</dbReference>
<comment type="caution">
    <text evidence="2">The sequence shown here is derived from an EMBL/GenBank/DDBJ whole genome shotgun (WGS) entry which is preliminary data.</text>
</comment>
<evidence type="ECO:0000259" key="1">
    <source>
        <dbReference type="Pfam" id="PF04480"/>
    </source>
</evidence>
<sequence length="284" mass="31531">MGVSEERLASAEFTRVLPGAVTPTASPAPLLEVARHALGEIVPAAVISHISAAELLALPLPFELTWEQGAPLHVDLDPALRRSGAARLVVHARTRPRPIRLRSGIPVADPIGVLLDLAGVLSHDDLVACIDALGSLRRREVRVPVDTVRIAAQSVTGRHVRALRRAAREARDAVDSPRETRTRLLLLRAGFPEPEINRPVIDPATGVEYFIDLAYPAWRIAIEYDGKDHFEPERARKDRYKDEVLHDQGWSVLRLTVLDHRDPRAFLARLRYRIAQAEARGRGR</sequence>
<reference evidence="2" key="2">
    <citation type="submission" date="2021-04" db="EMBL/GenBank/DDBJ databases">
        <authorList>
            <person name="Gilroy R."/>
        </authorList>
    </citation>
    <scope>NUCLEOTIDE SEQUENCE</scope>
    <source>
        <strain evidence="2">CHK130-7132</strain>
    </source>
</reference>
<dbReference type="AlphaFoldDB" id="A0A9D2PZR7"/>
<feature type="domain" description="DUF559" evidence="1">
    <location>
        <begin position="208"/>
        <end position="255"/>
    </location>
</feature>
<evidence type="ECO:0000313" key="3">
    <source>
        <dbReference type="Proteomes" id="UP000823854"/>
    </source>
</evidence>
<reference evidence="2" key="1">
    <citation type="journal article" date="2021" name="PeerJ">
        <title>Extensive microbial diversity within the chicken gut microbiome revealed by metagenomics and culture.</title>
        <authorList>
            <person name="Gilroy R."/>
            <person name="Ravi A."/>
            <person name="Getino M."/>
            <person name="Pursley I."/>
            <person name="Horton D.L."/>
            <person name="Alikhan N.F."/>
            <person name="Baker D."/>
            <person name="Gharbi K."/>
            <person name="Hall N."/>
            <person name="Watson M."/>
            <person name="Adriaenssens E.M."/>
            <person name="Foster-Nyarko E."/>
            <person name="Jarju S."/>
            <person name="Secka A."/>
            <person name="Antonio M."/>
            <person name="Oren A."/>
            <person name="Chaudhuri R.R."/>
            <person name="La Ragione R."/>
            <person name="Hildebrand F."/>
            <person name="Pallen M.J."/>
        </authorList>
    </citation>
    <scope>NUCLEOTIDE SEQUENCE</scope>
    <source>
        <strain evidence="2">CHK130-7132</strain>
    </source>
</reference>
<gene>
    <name evidence="2" type="ORF">H9932_01040</name>
</gene>
<dbReference type="GO" id="GO:0004519">
    <property type="term" value="F:endonuclease activity"/>
    <property type="evidence" value="ECO:0007669"/>
    <property type="project" value="UniProtKB-KW"/>
</dbReference>
<dbReference type="Proteomes" id="UP000823854">
    <property type="component" value="Unassembled WGS sequence"/>
</dbReference>
<protein>
    <submittedName>
        <fullName evidence="2">Endonuclease domain-containing protein</fullName>
    </submittedName>
</protein>
<evidence type="ECO:0000313" key="2">
    <source>
        <dbReference type="EMBL" id="HJC68250.1"/>
    </source>
</evidence>
<keyword evidence="2" id="KW-0255">Endonuclease</keyword>